<dbReference type="InterPro" id="IPR010540">
    <property type="entry name" value="CmpB_TMEM229"/>
</dbReference>
<dbReference type="EMBL" id="JACOPR010000006">
    <property type="protein sequence ID" value="MBC5731202.1"/>
    <property type="molecule type" value="Genomic_DNA"/>
</dbReference>
<feature type="transmembrane region" description="Helical" evidence="1">
    <location>
        <begin position="106"/>
        <end position="126"/>
    </location>
</feature>
<gene>
    <name evidence="2" type="ORF">H8S34_10215</name>
</gene>
<evidence type="ECO:0000313" key="3">
    <source>
        <dbReference type="Proteomes" id="UP000660021"/>
    </source>
</evidence>
<feature type="transmembrane region" description="Helical" evidence="1">
    <location>
        <begin position="65"/>
        <end position="85"/>
    </location>
</feature>
<name>A0ABR7HUL9_9FIRM</name>
<accession>A0ABR7HUL9</accession>
<keyword evidence="3" id="KW-1185">Reference proteome</keyword>
<feature type="transmembrane region" description="Helical" evidence="1">
    <location>
        <begin position="34"/>
        <end position="53"/>
    </location>
</feature>
<evidence type="ECO:0000256" key="1">
    <source>
        <dbReference type="SAM" id="Phobius"/>
    </source>
</evidence>
<protein>
    <submittedName>
        <fullName evidence="2">ABC transporter permease</fullName>
    </submittedName>
</protein>
<keyword evidence="1" id="KW-0812">Transmembrane</keyword>
<reference evidence="2 3" key="1">
    <citation type="submission" date="2020-08" db="EMBL/GenBank/DDBJ databases">
        <title>Genome public.</title>
        <authorList>
            <person name="Liu C."/>
            <person name="Sun Q."/>
        </authorList>
    </citation>
    <scope>NUCLEOTIDE SEQUENCE [LARGE SCALE GENOMIC DNA]</scope>
    <source>
        <strain evidence="2 3">New-38</strain>
    </source>
</reference>
<dbReference type="Proteomes" id="UP000660021">
    <property type="component" value="Unassembled WGS sequence"/>
</dbReference>
<keyword evidence="1" id="KW-1133">Transmembrane helix</keyword>
<feature type="transmembrane region" description="Helical" evidence="1">
    <location>
        <begin position="138"/>
        <end position="159"/>
    </location>
</feature>
<comment type="caution">
    <text evidence="2">The sequence shown here is derived from an EMBL/GenBank/DDBJ whole genome shotgun (WGS) entry which is preliminary data.</text>
</comment>
<evidence type="ECO:0000313" key="2">
    <source>
        <dbReference type="EMBL" id="MBC5731202.1"/>
    </source>
</evidence>
<dbReference type="Pfam" id="PF06541">
    <property type="entry name" value="ABC_trans_CmpB"/>
    <property type="match status" value="1"/>
</dbReference>
<keyword evidence="1" id="KW-0472">Membrane</keyword>
<sequence>MEWFWYFGIYSFLGFCLEVLFARATHQSKRDRKCFFLLPLCPVYGLGALWILALPAPVLQSNLLLFFGSALAATGAEYLMSLFYERLTGVHFWDYRHLPFQLHGRVCLLFSVFWGMLGVGAVRVLHPLVAQFTALIPSFLWPLAACLLLLDGALTLVLLRRTHSTDILCWYRRVSRLPLRDS</sequence>
<feature type="transmembrane region" description="Helical" evidence="1">
    <location>
        <begin position="6"/>
        <end position="22"/>
    </location>
</feature>
<dbReference type="RefSeq" id="WP_101691542.1">
    <property type="nucleotide sequence ID" value="NZ_JACOPR010000006.1"/>
</dbReference>
<organism evidence="2 3">
    <name type="scientific">Pseudoflavonifractor hominis</name>
    <dbReference type="NCBI Taxonomy" id="2763059"/>
    <lineage>
        <taxon>Bacteria</taxon>
        <taxon>Bacillati</taxon>
        <taxon>Bacillota</taxon>
        <taxon>Clostridia</taxon>
        <taxon>Eubacteriales</taxon>
        <taxon>Oscillospiraceae</taxon>
        <taxon>Pseudoflavonifractor</taxon>
    </lineage>
</organism>
<proteinExistence type="predicted"/>